<feature type="signal peptide" evidence="1">
    <location>
        <begin position="1"/>
        <end position="20"/>
    </location>
</feature>
<dbReference type="InterPro" id="IPR014158">
    <property type="entry name" value="T4SS_VirB5"/>
</dbReference>
<dbReference type="EMBL" id="CP059435">
    <property type="protein sequence ID" value="QMS59926.1"/>
    <property type="molecule type" value="Genomic_DNA"/>
</dbReference>
<organism evidence="2 3">
    <name type="scientific">Campylobacter fetus</name>
    <dbReference type="NCBI Taxonomy" id="196"/>
    <lineage>
        <taxon>Bacteria</taxon>
        <taxon>Pseudomonadati</taxon>
        <taxon>Campylobacterota</taxon>
        <taxon>Epsilonproteobacteria</taxon>
        <taxon>Campylobacterales</taxon>
        <taxon>Campylobacteraceae</taxon>
        <taxon>Campylobacter</taxon>
    </lineage>
</organism>
<dbReference type="InterPro" id="IPR023220">
    <property type="entry name" value="T4SS_VirB5-domain"/>
</dbReference>
<keyword evidence="1" id="KW-0732">Signal</keyword>
<dbReference type="Pfam" id="PF07996">
    <property type="entry name" value="T4SS"/>
    <property type="match status" value="1"/>
</dbReference>
<name>A0A974MRJ4_CAMFE</name>
<dbReference type="RefSeq" id="WP_065843579.1">
    <property type="nucleotide sequence ID" value="NZ_CP059435.1"/>
</dbReference>
<accession>A0A974MRJ4</accession>
<keyword evidence="2" id="KW-0614">Plasmid</keyword>
<geneLocation type="plasmid" evidence="3">
    <name>pcfviadri1362_p3</name>
</geneLocation>
<evidence type="ECO:0000313" key="3">
    <source>
        <dbReference type="Proteomes" id="UP000514628"/>
    </source>
</evidence>
<proteinExistence type="predicted"/>
<gene>
    <name evidence="2" type="ORF">GZ989_011620</name>
</gene>
<evidence type="ECO:0000256" key="1">
    <source>
        <dbReference type="SAM" id="SignalP"/>
    </source>
</evidence>
<reference evidence="3" key="1">
    <citation type="submission" date="2020-07" db="EMBL/GenBank/DDBJ databases">
        <title>A comparison of fourteen fully characterised mammalian-associated Campylobacter fetus isolates suggests a mechanism by which bovine-adapted biotypes have evolved high genomic plasticity.</title>
        <authorList>
            <person name="Nadin-Davis S.A."/>
            <person name="Chmara J.T."/>
            <person name="Carillo C."/>
            <person name="Amoako K."/>
            <person name="Goji N."/>
            <person name="Duceppe M.-O."/>
            <person name="Devenish J."/>
        </authorList>
    </citation>
    <scope>NUCLEOTIDE SEQUENCE [LARGE SCALE GENOMIC DNA]</scope>
    <source>
        <strain evidence="3">CFViADRI1362</strain>
        <plasmid evidence="3">pcfviadri1362_p3</plasmid>
    </source>
</reference>
<feature type="chain" id="PRO_5036764751" evidence="1">
    <location>
        <begin position="21"/>
        <end position="248"/>
    </location>
</feature>
<dbReference type="SUPFAM" id="SSF101082">
    <property type="entry name" value="Typo IV secretion system protein TraC"/>
    <property type="match status" value="1"/>
</dbReference>
<dbReference type="Proteomes" id="UP000514628">
    <property type="component" value="Plasmid pCFViADRI1362_P3"/>
</dbReference>
<evidence type="ECO:0000313" key="2">
    <source>
        <dbReference type="EMBL" id="QMS59926.1"/>
    </source>
</evidence>
<dbReference type="Gene3D" id="1.20.58.430">
    <property type="entry name" value="Type IV secretion system, VirB5-domain"/>
    <property type="match status" value="1"/>
</dbReference>
<protein>
    <submittedName>
        <fullName evidence="2">Transport associated protein 4</fullName>
    </submittedName>
</protein>
<dbReference type="AlphaFoldDB" id="A0A974MRJ4"/>
<sequence>MKAINKIVLVSLVAANVAFASGIPVVDAAANAQIMQQNIKQVLEWSKEAKRWTDTALHYKSQLEAYAKELEAQSGIRDAVSFLQDAKDIYDEAKAAGKNISEIKDFVSDAANIKNSLSRQARDLMNKYFEYDRCVRYSENKQQNICYQKQAAVVDNIIFLNERSNNISSYTKDLNKLAKKLKNSKDIKESADIGNAIQLKVALLQAEKIQIDLMNDKKERNKEVIEEREKAEALQQWNARANKELFKD</sequence>